<proteinExistence type="predicted"/>
<dbReference type="Pfam" id="PF25549">
    <property type="entry name" value="DUF7927"/>
    <property type="match status" value="3"/>
</dbReference>
<reference evidence="3" key="1">
    <citation type="journal article" date="2021" name="PeerJ">
        <title>Extensive microbial diversity within the chicken gut microbiome revealed by metagenomics and culture.</title>
        <authorList>
            <person name="Gilroy R."/>
            <person name="Ravi A."/>
            <person name="Getino M."/>
            <person name="Pursley I."/>
            <person name="Horton D.L."/>
            <person name="Alikhan N.F."/>
            <person name="Baker D."/>
            <person name="Gharbi K."/>
            <person name="Hall N."/>
            <person name="Watson M."/>
            <person name="Adriaenssens E.M."/>
            <person name="Foster-Nyarko E."/>
            <person name="Jarju S."/>
            <person name="Secka A."/>
            <person name="Antonio M."/>
            <person name="Oren A."/>
            <person name="Chaudhuri R.R."/>
            <person name="La Ragione R."/>
            <person name="Hildebrand F."/>
            <person name="Pallen M.J."/>
        </authorList>
    </citation>
    <scope>NUCLEOTIDE SEQUENCE</scope>
    <source>
        <strain evidence="3">ChiGjej1B1-98</strain>
    </source>
</reference>
<dbReference type="InterPro" id="IPR057687">
    <property type="entry name" value="DUF7927"/>
</dbReference>
<evidence type="ECO:0000313" key="4">
    <source>
        <dbReference type="Proteomes" id="UP000824005"/>
    </source>
</evidence>
<evidence type="ECO:0000259" key="2">
    <source>
        <dbReference type="Pfam" id="PF25549"/>
    </source>
</evidence>
<feature type="domain" description="DUF7927" evidence="2">
    <location>
        <begin position="5"/>
        <end position="133"/>
    </location>
</feature>
<keyword evidence="1" id="KW-1133">Transmembrane helix</keyword>
<comment type="caution">
    <text evidence="3">The sequence shown here is derived from an EMBL/GenBank/DDBJ whole genome shotgun (WGS) entry which is preliminary data.</text>
</comment>
<dbReference type="Gene3D" id="2.60.40.740">
    <property type="match status" value="1"/>
</dbReference>
<dbReference type="PANTHER" id="PTHR34819">
    <property type="entry name" value="LARGE CYSTEINE-RICH PERIPLASMIC PROTEIN OMCB"/>
    <property type="match status" value="1"/>
</dbReference>
<evidence type="ECO:0000256" key="1">
    <source>
        <dbReference type="SAM" id="Phobius"/>
    </source>
</evidence>
<evidence type="ECO:0000313" key="3">
    <source>
        <dbReference type="EMBL" id="HIY66847.1"/>
    </source>
</evidence>
<feature type="transmembrane region" description="Helical" evidence="1">
    <location>
        <begin position="417"/>
        <end position="439"/>
    </location>
</feature>
<organism evidence="3 4">
    <name type="scientific">Candidatus Agrococcus pullicola</name>
    <dbReference type="NCBI Taxonomy" id="2838429"/>
    <lineage>
        <taxon>Bacteria</taxon>
        <taxon>Bacillati</taxon>
        <taxon>Actinomycetota</taxon>
        <taxon>Actinomycetes</taxon>
        <taxon>Micrococcales</taxon>
        <taxon>Microbacteriaceae</taxon>
        <taxon>Agrococcus</taxon>
    </lineage>
</organism>
<dbReference type="NCBIfam" id="TIGR01451">
    <property type="entry name" value="B_ant_repeat"/>
    <property type="match status" value="1"/>
</dbReference>
<feature type="domain" description="DUF7927" evidence="2">
    <location>
        <begin position="273"/>
        <end position="404"/>
    </location>
</feature>
<sequence length="460" mass="47874">PLPNVSVTKTSAPDSGADVQAGDEVVYTLTFTNSGETAGDVDFTDDLTGVLDDAALTGSPVSSDPALVPTSGEDGVIRVTGSLEAGQTVTVAYTVTVNPDGERGDNQLGNVVAKTDNPDPRCEDAGVSCTDHPAGELDDWKTADPASGTTLRPGDQVTYTLHFENIGNAPVEFARDDVLDAVLDDADVTVQPVASSDSLDVTEIVDGRFTVTGMLEPGEIATVSYTVTIRPDGERGDDRLGNFLVHEGEEPPEECAPADDERADCTVNHVSDVDVAKTSDPESGTEVNPGDEIEYTLTFANRSVNPDAAAVEVDYTDHMADVLDDADLIGSPVVSNDYLTATVEGDTIRITGAIPTGEVTSVTYTVTVKDYEDQGDRALANVVAITGEEPVCAPESPLCTSHEVPEPPTADLPRTGGFVPIAVIVLALLTVAGGAALVASGRSFKAMAQDFEDATADDLL</sequence>
<reference evidence="3" key="2">
    <citation type="submission" date="2021-04" db="EMBL/GenBank/DDBJ databases">
        <authorList>
            <person name="Gilroy R."/>
        </authorList>
    </citation>
    <scope>NUCLEOTIDE SEQUENCE</scope>
    <source>
        <strain evidence="3">ChiGjej1B1-98</strain>
    </source>
</reference>
<accession>A0A9D1YW33</accession>
<dbReference type="Proteomes" id="UP000824005">
    <property type="component" value="Unassembled WGS sequence"/>
</dbReference>
<name>A0A9D1YW33_9MICO</name>
<protein>
    <submittedName>
        <fullName evidence="3">DUF11 domain-containing protein</fullName>
    </submittedName>
</protein>
<feature type="domain" description="DUF7927" evidence="2">
    <location>
        <begin position="137"/>
        <end position="270"/>
    </location>
</feature>
<dbReference type="AlphaFoldDB" id="A0A9D1YW33"/>
<gene>
    <name evidence="3" type="ORF">H9830_11285</name>
</gene>
<keyword evidence="1" id="KW-0812">Transmembrane</keyword>
<dbReference type="InterPro" id="IPR051172">
    <property type="entry name" value="Chlamydia_OmcB"/>
</dbReference>
<feature type="non-terminal residue" evidence="3">
    <location>
        <position position="1"/>
    </location>
</feature>
<keyword evidence="1" id="KW-0472">Membrane</keyword>
<dbReference type="EMBL" id="DXDC01000342">
    <property type="protein sequence ID" value="HIY66847.1"/>
    <property type="molecule type" value="Genomic_DNA"/>
</dbReference>
<dbReference type="InterPro" id="IPR047589">
    <property type="entry name" value="DUF11_rpt"/>
</dbReference>